<dbReference type="Proteomes" id="UP000680588">
    <property type="component" value="Chromosome"/>
</dbReference>
<dbReference type="EMBL" id="CP076456">
    <property type="protein sequence ID" value="QWQ35039.1"/>
    <property type="molecule type" value="Genomic_DNA"/>
</dbReference>
<name>A0A975S518_9MICC</name>
<evidence type="ECO:0000313" key="2">
    <source>
        <dbReference type="EMBL" id="QWQ35039.1"/>
    </source>
</evidence>
<evidence type="ECO:0000313" key="3">
    <source>
        <dbReference type="Proteomes" id="UP000680588"/>
    </source>
</evidence>
<reference evidence="2" key="1">
    <citation type="submission" date="2021-06" db="EMBL/GenBank/DDBJ databases">
        <title>Novel species in genus Arthrobacter.</title>
        <authorList>
            <person name="Zhang G."/>
        </authorList>
    </citation>
    <scope>NUCLEOTIDE SEQUENCE</scope>
    <source>
        <strain evidence="2">Zg-ZUI122</strain>
    </source>
</reference>
<evidence type="ECO:0000256" key="1">
    <source>
        <dbReference type="SAM" id="Phobius"/>
    </source>
</evidence>
<keyword evidence="1" id="KW-0472">Membrane</keyword>
<sequence>MGLFLLIAVLYTVVLLGMDYFTGEILGPGRIAFTAITGIALSSFILWFVKWQRARERRKPAGWPTATNFRTALSSGELPEGARAEQWLPELTKAIRHERLMAWLGMLVFIGFAGLGVFLIIDNPDHPWFWVAATVFFTVAAAWYPIWTPRRRKKMQNLIAQLPDQEA</sequence>
<accession>A0A975S518</accession>
<dbReference type="KEGG" id="asun:KG104_10935"/>
<protein>
    <submittedName>
        <fullName evidence="2">Uncharacterized protein</fullName>
    </submittedName>
</protein>
<feature type="transmembrane region" description="Helical" evidence="1">
    <location>
        <begin position="31"/>
        <end position="49"/>
    </location>
</feature>
<gene>
    <name evidence="2" type="ORF">KG104_10935</name>
</gene>
<feature type="transmembrane region" description="Helical" evidence="1">
    <location>
        <begin position="127"/>
        <end position="147"/>
    </location>
</feature>
<keyword evidence="1" id="KW-1133">Transmembrane helix</keyword>
<keyword evidence="3" id="KW-1185">Reference proteome</keyword>
<dbReference type="RefSeq" id="WP_207347023.1">
    <property type="nucleotide sequence ID" value="NZ_CP076456.1"/>
</dbReference>
<keyword evidence="1" id="KW-0812">Transmembrane</keyword>
<feature type="transmembrane region" description="Helical" evidence="1">
    <location>
        <begin position="100"/>
        <end position="121"/>
    </location>
</feature>
<dbReference type="AlphaFoldDB" id="A0A975S518"/>
<proteinExistence type="predicted"/>
<organism evidence="2 3">
    <name type="scientific">Arthrobacter sunyaminii</name>
    <dbReference type="NCBI Taxonomy" id="2816859"/>
    <lineage>
        <taxon>Bacteria</taxon>
        <taxon>Bacillati</taxon>
        <taxon>Actinomycetota</taxon>
        <taxon>Actinomycetes</taxon>
        <taxon>Micrococcales</taxon>
        <taxon>Micrococcaceae</taxon>
        <taxon>Arthrobacter</taxon>
    </lineage>
</organism>